<keyword evidence="2" id="KW-1185">Reference proteome</keyword>
<evidence type="ECO:0000313" key="2">
    <source>
        <dbReference type="Proteomes" id="UP000285310"/>
    </source>
</evidence>
<dbReference type="InParanoid" id="A0A423PZQ5"/>
<gene>
    <name evidence="1" type="ORF">SAJA_03515</name>
</gene>
<organism evidence="1 2">
    <name type="scientific">Salinisphaera japonica YTM-1</name>
    <dbReference type="NCBI Taxonomy" id="1209778"/>
    <lineage>
        <taxon>Bacteria</taxon>
        <taxon>Pseudomonadati</taxon>
        <taxon>Pseudomonadota</taxon>
        <taxon>Gammaproteobacteria</taxon>
        <taxon>Salinisphaerales</taxon>
        <taxon>Salinisphaeraceae</taxon>
        <taxon>Salinisphaera</taxon>
    </lineage>
</organism>
<evidence type="ECO:0000313" key="1">
    <source>
        <dbReference type="EMBL" id="ROO31184.1"/>
    </source>
</evidence>
<dbReference type="AlphaFoldDB" id="A0A423PZQ5"/>
<comment type="caution">
    <text evidence="1">The sequence shown here is derived from an EMBL/GenBank/DDBJ whole genome shotgun (WGS) entry which is preliminary data.</text>
</comment>
<protein>
    <submittedName>
        <fullName evidence="1">Uncharacterized protein</fullName>
    </submittedName>
</protein>
<name>A0A423PZQ5_9GAMM</name>
<dbReference type="Proteomes" id="UP000285310">
    <property type="component" value="Unassembled WGS sequence"/>
</dbReference>
<dbReference type="EMBL" id="AYKG01000007">
    <property type="protein sequence ID" value="ROO31184.1"/>
    <property type="molecule type" value="Genomic_DNA"/>
</dbReference>
<sequence>MRHDALPDLVPLQAAISKADHYADVLASCRYSSTVKSPHRIDAGFHDTPVDAVFGLTRHIKRNTYNSTHGQDNHPAERDIFDHRCHTSRAVLALLTSMSASAVPIKLHNTAPLTHPQSSDNLLLTSAT</sequence>
<accession>A0A423PZQ5</accession>
<reference evidence="1 2" key="1">
    <citation type="submission" date="2013-10" db="EMBL/GenBank/DDBJ databases">
        <title>Salinisphaera japonica YTM-1 Genome Sequencing.</title>
        <authorList>
            <person name="Lai Q."/>
            <person name="Li C."/>
            <person name="Shao Z."/>
        </authorList>
    </citation>
    <scope>NUCLEOTIDE SEQUENCE [LARGE SCALE GENOMIC DNA]</scope>
    <source>
        <strain evidence="1 2">YTM-1</strain>
    </source>
</reference>
<proteinExistence type="predicted"/>